<dbReference type="CDD" id="cd06260">
    <property type="entry name" value="DUF820-like"/>
    <property type="match status" value="1"/>
</dbReference>
<sequence>MSIAVQPEAEVTVQRRRLTFAEFDRMKEVGVFTEDDRIELLDGELVAMSTVGGKHTGCIIRCDRRLQRAIDPALLISVQNPLRIGGQTEFLPDLIVYRGDESSNEIPTAEQVLVVIEIADSSRNYDRATKIPRYAAAGIPEAVLVDLTEDRIIRYTEPRGDGYRQITLAGRGEQLPSAILPGLILDVDAILGPPAQGQ</sequence>
<gene>
    <name evidence="2" type="ORF">AVDCRST_MAG18-4697</name>
</gene>
<dbReference type="InterPro" id="IPR012296">
    <property type="entry name" value="Nuclease_put_TT1808"/>
</dbReference>
<organism evidence="2">
    <name type="scientific">uncultured Thermomicrobiales bacterium</name>
    <dbReference type="NCBI Taxonomy" id="1645740"/>
    <lineage>
        <taxon>Bacteria</taxon>
        <taxon>Pseudomonadati</taxon>
        <taxon>Thermomicrobiota</taxon>
        <taxon>Thermomicrobia</taxon>
        <taxon>Thermomicrobiales</taxon>
        <taxon>environmental samples</taxon>
    </lineage>
</organism>
<reference evidence="2" key="1">
    <citation type="submission" date="2020-02" db="EMBL/GenBank/DDBJ databases">
        <authorList>
            <person name="Meier V. D."/>
        </authorList>
    </citation>
    <scope>NUCLEOTIDE SEQUENCE</scope>
    <source>
        <strain evidence="2">AVDCRST_MAG18</strain>
    </source>
</reference>
<dbReference type="EMBL" id="CADCWN010000379">
    <property type="protein sequence ID" value="CAA9589644.1"/>
    <property type="molecule type" value="Genomic_DNA"/>
</dbReference>
<dbReference type="PANTHER" id="PTHR35400:SF3">
    <property type="entry name" value="SLL1072 PROTEIN"/>
    <property type="match status" value="1"/>
</dbReference>
<dbReference type="AlphaFoldDB" id="A0A6J4VUJ0"/>
<dbReference type="InterPro" id="IPR008538">
    <property type="entry name" value="Uma2"/>
</dbReference>
<proteinExistence type="predicted"/>
<dbReference type="SUPFAM" id="SSF52980">
    <property type="entry name" value="Restriction endonuclease-like"/>
    <property type="match status" value="1"/>
</dbReference>
<evidence type="ECO:0000313" key="2">
    <source>
        <dbReference type="EMBL" id="CAA9589644.1"/>
    </source>
</evidence>
<name>A0A6J4VUJ0_9BACT</name>
<protein>
    <recommendedName>
        <fullName evidence="1">Putative restriction endonuclease domain-containing protein</fullName>
    </recommendedName>
</protein>
<dbReference type="Pfam" id="PF05685">
    <property type="entry name" value="Uma2"/>
    <property type="match status" value="1"/>
</dbReference>
<accession>A0A6J4VUJ0</accession>
<evidence type="ECO:0000259" key="1">
    <source>
        <dbReference type="Pfam" id="PF05685"/>
    </source>
</evidence>
<feature type="domain" description="Putative restriction endonuclease" evidence="1">
    <location>
        <begin position="21"/>
        <end position="187"/>
    </location>
</feature>
<dbReference type="Gene3D" id="3.90.1570.10">
    <property type="entry name" value="tt1808, chain A"/>
    <property type="match status" value="1"/>
</dbReference>
<dbReference type="InterPro" id="IPR011335">
    <property type="entry name" value="Restrct_endonuc-II-like"/>
</dbReference>
<dbReference type="PANTHER" id="PTHR35400">
    <property type="entry name" value="SLR1083 PROTEIN"/>
    <property type="match status" value="1"/>
</dbReference>